<evidence type="ECO:0000313" key="3">
    <source>
        <dbReference type="EMBL" id="KAG5501850.1"/>
    </source>
</evidence>
<feature type="compositionally biased region" description="Polar residues" evidence="1">
    <location>
        <begin position="11"/>
        <end position="37"/>
    </location>
</feature>
<evidence type="ECO:0000259" key="2">
    <source>
        <dbReference type="Pfam" id="PF12814"/>
    </source>
</evidence>
<dbReference type="EMBL" id="JAFJZO010000026">
    <property type="protein sequence ID" value="KAG5501850.1"/>
    <property type="molecule type" value="Genomic_DNA"/>
</dbReference>
<keyword evidence="4" id="KW-1185">Reference proteome</keyword>
<dbReference type="KEGG" id="phet:94290190"/>
<dbReference type="RefSeq" id="XP_067756297.1">
    <property type="nucleotide sequence ID" value="XM_067900113.1"/>
</dbReference>
<protein>
    <recommendedName>
        <fullName evidence="2">Pleckstrin homology domain-containing protein</fullName>
    </recommendedName>
</protein>
<evidence type="ECO:0000256" key="1">
    <source>
        <dbReference type="SAM" id="MobiDB-lite"/>
    </source>
</evidence>
<dbReference type="InterPro" id="IPR024774">
    <property type="entry name" value="PH_dom-Mcp5-type"/>
</dbReference>
<dbReference type="Proteomes" id="UP000674318">
    <property type="component" value="Unassembled WGS sequence"/>
</dbReference>
<evidence type="ECO:0000313" key="4">
    <source>
        <dbReference type="Proteomes" id="UP000674318"/>
    </source>
</evidence>
<proteinExistence type="predicted"/>
<comment type="caution">
    <text evidence="3">The sequence shown here is derived from an EMBL/GenBank/DDBJ whole genome shotgun (WGS) entry which is preliminary data.</text>
</comment>
<feature type="region of interest" description="Disordered" evidence="1">
    <location>
        <begin position="1"/>
        <end position="50"/>
    </location>
</feature>
<dbReference type="Pfam" id="PF12814">
    <property type="entry name" value="Mcp5_PH"/>
    <property type="match status" value="1"/>
</dbReference>
<dbReference type="GO" id="GO:0005543">
    <property type="term" value="F:phospholipid binding"/>
    <property type="evidence" value="ECO:0007669"/>
    <property type="project" value="InterPro"/>
</dbReference>
<dbReference type="AlphaFoldDB" id="A0A836IRZ2"/>
<reference evidence="3 4" key="1">
    <citation type="submission" date="2021-02" db="EMBL/GenBank/DDBJ databases">
        <title>Porcisia hertigi Genome sequencing and assembly.</title>
        <authorList>
            <person name="Almutairi H."/>
            <person name="Gatherer D."/>
        </authorList>
    </citation>
    <scope>NUCLEOTIDE SEQUENCE [LARGE SCALE GENOMIC DNA]</scope>
    <source>
        <strain evidence="3 4">C119</strain>
    </source>
</reference>
<dbReference type="SUPFAM" id="SSF50729">
    <property type="entry name" value="PH domain-like"/>
    <property type="match status" value="1"/>
</dbReference>
<organism evidence="3 4">
    <name type="scientific">Porcisia hertigi</name>
    <dbReference type="NCBI Taxonomy" id="2761500"/>
    <lineage>
        <taxon>Eukaryota</taxon>
        <taxon>Discoba</taxon>
        <taxon>Euglenozoa</taxon>
        <taxon>Kinetoplastea</taxon>
        <taxon>Metakinetoplastina</taxon>
        <taxon>Trypanosomatida</taxon>
        <taxon>Trypanosomatidae</taxon>
        <taxon>Leishmaniinae</taxon>
        <taxon>Porcisia</taxon>
    </lineage>
</organism>
<accession>A0A836IRZ2</accession>
<feature type="domain" description="Pleckstrin homology" evidence="2">
    <location>
        <begin position="167"/>
        <end position="271"/>
    </location>
</feature>
<sequence length="334" mass="37137">MRSPSRPPANSLFTQSQRQEETQIPNSAGHSPASQGGSLTGVAGPDRAAADTDVTVEELLATADAQQKCRRKSPHKNKSGVHRYVAQTAYTQRNPFRIQEFAVFATNPQYRPPPDIVCYPRTLATHVSRFEASRASQGDFMTQRLVDAAHPSTPEERDELEAFLGTTLEKLQIGDWFYKRTRSNCLHRRYVWLNLQRGTIMWSSSPKGCFVLKSEVKLSTVTRITPDCLQPDARTSVLYRMSISTPGRCICLATEIRHKFDLWYSALQQLTAPNLTHHVPGILARPSMMANVSRGGAASRWESRYSPLNAIIEGMPGAVGSNEFQASRVVSSSD</sequence>
<dbReference type="OrthoDB" id="243853at2759"/>
<name>A0A836IRZ2_9TRYP</name>
<dbReference type="GeneID" id="94290190"/>
<dbReference type="Gene3D" id="2.30.29.30">
    <property type="entry name" value="Pleckstrin-homology domain (PH domain)/Phosphotyrosine-binding domain (PTB)"/>
    <property type="match status" value="1"/>
</dbReference>
<gene>
    <name evidence="3" type="ORF">JKF63_04120</name>
</gene>
<dbReference type="GO" id="GO:0032065">
    <property type="term" value="P:maintenance of protein location in cell cortex"/>
    <property type="evidence" value="ECO:0007669"/>
    <property type="project" value="InterPro"/>
</dbReference>
<dbReference type="GO" id="GO:0005938">
    <property type="term" value="C:cell cortex"/>
    <property type="evidence" value="ECO:0007669"/>
    <property type="project" value="InterPro"/>
</dbReference>
<dbReference type="InterPro" id="IPR011993">
    <property type="entry name" value="PH-like_dom_sf"/>
</dbReference>